<dbReference type="PANTHER" id="PTHR30050:SF8">
    <property type="entry name" value="PRIMOSOMAL PROTEIN DNAI"/>
    <property type="match status" value="1"/>
</dbReference>
<dbReference type="SUPFAM" id="SSF52540">
    <property type="entry name" value="P-loop containing nucleoside triphosphate hydrolases"/>
    <property type="match status" value="1"/>
</dbReference>
<dbReference type="EMBL" id="JQBZ01000025">
    <property type="protein sequence ID" value="KRN88527.1"/>
    <property type="molecule type" value="Genomic_DNA"/>
</dbReference>
<evidence type="ECO:0000259" key="2">
    <source>
        <dbReference type="Pfam" id="PF07319"/>
    </source>
</evidence>
<dbReference type="GO" id="GO:0005524">
    <property type="term" value="F:ATP binding"/>
    <property type="evidence" value="ECO:0007669"/>
    <property type="project" value="InterPro"/>
</dbReference>
<dbReference type="InterPro" id="IPR013317">
    <property type="entry name" value="DnaA_dom"/>
</dbReference>
<name>A0A0R2KGN4_9LACO</name>
<dbReference type="InterPro" id="IPR027417">
    <property type="entry name" value="P-loop_NTPase"/>
</dbReference>
<evidence type="ECO:0000313" key="3">
    <source>
        <dbReference type="EMBL" id="KRN88527.1"/>
    </source>
</evidence>
<dbReference type="PANTHER" id="PTHR30050">
    <property type="entry name" value="CHROMOSOMAL REPLICATION INITIATOR PROTEIN DNAA"/>
    <property type="match status" value="1"/>
</dbReference>
<keyword evidence="4" id="KW-1185">Reference proteome</keyword>
<accession>A0A0R2KGN4</accession>
<feature type="domain" description="Primosomal DnaI N-terminal" evidence="2">
    <location>
        <begin position="6"/>
        <end position="98"/>
    </location>
</feature>
<dbReference type="RefSeq" id="WP_338048132.1">
    <property type="nucleotide sequence ID" value="NZ_JQBZ01000025.1"/>
</dbReference>
<proteinExistence type="predicted"/>
<evidence type="ECO:0000313" key="4">
    <source>
        <dbReference type="Proteomes" id="UP000051500"/>
    </source>
</evidence>
<dbReference type="GO" id="GO:0006260">
    <property type="term" value="P:DNA replication"/>
    <property type="evidence" value="ECO:0007669"/>
    <property type="project" value="TreeGrafter"/>
</dbReference>
<feature type="domain" description="Chromosomal replication initiator protein DnaA ATPAse" evidence="1">
    <location>
        <begin position="169"/>
        <end position="237"/>
    </location>
</feature>
<dbReference type="STRING" id="1122146.IV53_GL000491"/>
<evidence type="ECO:0000259" key="1">
    <source>
        <dbReference type="Pfam" id="PF00308"/>
    </source>
</evidence>
<dbReference type="PATRIC" id="fig|1122146.4.peg.503"/>
<dbReference type="Proteomes" id="UP000051500">
    <property type="component" value="Unassembled WGS sequence"/>
</dbReference>
<dbReference type="InterPro" id="IPR009928">
    <property type="entry name" value="DnaI_N"/>
</dbReference>
<gene>
    <name evidence="3" type="ORF">IV53_GL000491</name>
</gene>
<dbReference type="CDD" id="cd00009">
    <property type="entry name" value="AAA"/>
    <property type="match status" value="1"/>
</dbReference>
<dbReference type="Gene3D" id="3.40.50.300">
    <property type="entry name" value="P-loop containing nucleotide triphosphate hydrolases"/>
    <property type="match status" value="1"/>
</dbReference>
<protein>
    <submittedName>
        <fullName evidence="3">Primosomal protein</fullName>
    </submittedName>
</protein>
<dbReference type="AlphaFoldDB" id="A0A0R2KGN4"/>
<organism evidence="3 4">
    <name type="scientific">Ligilactobacillus ceti DSM 22408</name>
    <dbReference type="NCBI Taxonomy" id="1122146"/>
    <lineage>
        <taxon>Bacteria</taxon>
        <taxon>Bacillati</taxon>
        <taxon>Bacillota</taxon>
        <taxon>Bacilli</taxon>
        <taxon>Lactobacillales</taxon>
        <taxon>Lactobacillaceae</taxon>
        <taxon>Ligilactobacillus</taxon>
    </lineage>
</organism>
<dbReference type="eggNOG" id="COG1484">
    <property type="taxonomic scope" value="Bacteria"/>
</dbReference>
<sequence length="318" mass="36907">MVGEKMESIGKHLNQKMGLQQWRQQYERLVQKALQDEEVQEFIQKHQAELSPDFQKRDASKLYEFVSVKEKIARGEETFTPGYHPILQVSDHHIEIAYQPTEEYLAEKKRQKRQNLISLVNLPKSLRKATIDTYNQETTDRVNLRLDIMDFVNSYLESQDNQTTPPQGFYIEGSFGVGKTYTLGVIANELAQYDIPVTMVHLPSFIVAVKKAIGDNKNVHLVDEIKKTPILMIDDIGADQLSSWSRDDVLGVILQYRMQEELPTFFSSNIAMEDLTEQYLTLNNRGEAEPLKAQRIMERINFLARPYQMTGENYRNRK</sequence>
<reference evidence="3 4" key="1">
    <citation type="journal article" date="2015" name="Genome Announc.">
        <title>Expanding the biotechnology potential of lactobacilli through comparative genomics of 213 strains and associated genera.</title>
        <authorList>
            <person name="Sun Z."/>
            <person name="Harris H.M."/>
            <person name="McCann A."/>
            <person name="Guo C."/>
            <person name="Argimon S."/>
            <person name="Zhang W."/>
            <person name="Yang X."/>
            <person name="Jeffery I.B."/>
            <person name="Cooney J.C."/>
            <person name="Kagawa T.F."/>
            <person name="Liu W."/>
            <person name="Song Y."/>
            <person name="Salvetti E."/>
            <person name="Wrobel A."/>
            <person name="Rasinkangas P."/>
            <person name="Parkhill J."/>
            <person name="Rea M.C."/>
            <person name="O'Sullivan O."/>
            <person name="Ritari J."/>
            <person name="Douillard F.P."/>
            <person name="Paul Ross R."/>
            <person name="Yang R."/>
            <person name="Briner A.E."/>
            <person name="Felis G.E."/>
            <person name="de Vos W.M."/>
            <person name="Barrangou R."/>
            <person name="Klaenhammer T.R."/>
            <person name="Caufield P.W."/>
            <person name="Cui Y."/>
            <person name="Zhang H."/>
            <person name="O'Toole P.W."/>
        </authorList>
    </citation>
    <scope>NUCLEOTIDE SEQUENCE [LARGE SCALE GENOMIC DNA]</scope>
    <source>
        <strain evidence="3 4">DSM 22408</strain>
    </source>
</reference>
<dbReference type="NCBIfam" id="NF006505">
    <property type="entry name" value="PRK08939.1"/>
    <property type="match status" value="1"/>
</dbReference>
<comment type="caution">
    <text evidence="3">The sequence shown here is derived from an EMBL/GenBank/DDBJ whole genome shotgun (WGS) entry which is preliminary data.</text>
</comment>
<dbReference type="Pfam" id="PF07319">
    <property type="entry name" value="DnaI_N"/>
    <property type="match status" value="1"/>
</dbReference>
<dbReference type="Pfam" id="PF00308">
    <property type="entry name" value="Bac_DnaA"/>
    <property type="match status" value="1"/>
</dbReference>